<proteinExistence type="inferred from homology"/>
<evidence type="ECO:0000313" key="4">
    <source>
        <dbReference type="EMBL" id="MBT1443754.1"/>
    </source>
</evidence>
<name>A0ABS5UZW9_9GAMM</name>
<organism evidence="4 5">
    <name type="scientific">Shewanella jiangmenensis</name>
    <dbReference type="NCBI Taxonomy" id="2837387"/>
    <lineage>
        <taxon>Bacteria</taxon>
        <taxon>Pseudomonadati</taxon>
        <taxon>Pseudomonadota</taxon>
        <taxon>Gammaproteobacteria</taxon>
        <taxon>Alteromonadales</taxon>
        <taxon>Shewanellaceae</taxon>
        <taxon>Shewanella</taxon>
    </lineage>
</organism>
<reference evidence="4 5" key="1">
    <citation type="submission" date="2021-05" db="EMBL/GenBank/DDBJ databases">
        <title>Shewanella sp. JM162201.</title>
        <authorList>
            <person name="Xu S."/>
            <person name="Li A."/>
        </authorList>
    </citation>
    <scope>NUCLEOTIDE SEQUENCE [LARGE SCALE GENOMIC DNA]</scope>
    <source>
        <strain evidence="4 5">JM162201</strain>
    </source>
</reference>
<evidence type="ECO:0000313" key="5">
    <source>
        <dbReference type="Proteomes" id="UP001195903"/>
    </source>
</evidence>
<evidence type="ECO:0000256" key="2">
    <source>
        <dbReference type="ARBA" id="ARBA00022729"/>
    </source>
</evidence>
<evidence type="ECO:0000256" key="1">
    <source>
        <dbReference type="ARBA" id="ARBA00009766"/>
    </source>
</evidence>
<protein>
    <submittedName>
        <fullName evidence="4">Curlin</fullName>
    </submittedName>
</protein>
<evidence type="ECO:0000256" key="3">
    <source>
        <dbReference type="SAM" id="SignalP"/>
    </source>
</evidence>
<dbReference type="EMBL" id="JAHEPS010000001">
    <property type="protein sequence ID" value="MBT1443754.1"/>
    <property type="molecule type" value="Genomic_DNA"/>
</dbReference>
<dbReference type="Proteomes" id="UP001195903">
    <property type="component" value="Unassembled WGS sequence"/>
</dbReference>
<sequence>MECIAKECRVSTNKTWVLTASLLLCSFFANAEPTTDDDSTLHSLPVTLQTLLETHGRENLVELFQVGAQNQFSAEQAGSQNQLYAAQAGSGNEAKVIQVGVNNSVELRQVGRDNRATVAQIGDDNQVQLNQLGSANFTIHQIGDGASIAVTQY</sequence>
<keyword evidence="5" id="KW-1185">Reference proteome</keyword>
<comment type="caution">
    <text evidence="4">The sequence shown here is derived from an EMBL/GenBank/DDBJ whole genome shotgun (WGS) entry which is preliminary data.</text>
</comment>
<feature type="signal peptide" evidence="3">
    <location>
        <begin position="1"/>
        <end position="31"/>
    </location>
</feature>
<dbReference type="InterPro" id="IPR009742">
    <property type="entry name" value="Curlin_rpt"/>
</dbReference>
<keyword evidence="2 3" id="KW-0732">Signal</keyword>
<feature type="chain" id="PRO_5045914260" evidence="3">
    <location>
        <begin position="32"/>
        <end position="153"/>
    </location>
</feature>
<comment type="similarity">
    <text evidence="1">Belongs to the CsgA/CsgB family.</text>
</comment>
<gene>
    <name evidence="4" type="ORF">KJI95_04335</name>
</gene>
<dbReference type="Pfam" id="PF07012">
    <property type="entry name" value="Curlin_rpt"/>
    <property type="match status" value="1"/>
</dbReference>
<accession>A0ABS5UZW9</accession>